<reference evidence="1" key="1">
    <citation type="journal article" date="2015" name="Nature">
        <title>Complex archaea that bridge the gap between prokaryotes and eukaryotes.</title>
        <authorList>
            <person name="Spang A."/>
            <person name="Saw J.H."/>
            <person name="Jorgensen S.L."/>
            <person name="Zaremba-Niedzwiedzka K."/>
            <person name="Martijn J."/>
            <person name="Lind A.E."/>
            <person name="van Eijk R."/>
            <person name="Schleper C."/>
            <person name="Guy L."/>
            <person name="Ettema T.J."/>
        </authorList>
    </citation>
    <scope>NUCLEOTIDE SEQUENCE</scope>
</reference>
<feature type="non-terminal residue" evidence="1">
    <location>
        <position position="1"/>
    </location>
</feature>
<evidence type="ECO:0000313" key="1">
    <source>
        <dbReference type="EMBL" id="KKK89819.1"/>
    </source>
</evidence>
<proteinExistence type="predicted"/>
<dbReference type="EMBL" id="LAZR01049364">
    <property type="protein sequence ID" value="KKK89819.1"/>
    <property type="molecule type" value="Genomic_DNA"/>
</dbReference>
<gene>
    <name evidence="1" type="ORF">LCGC14_2729260</name>
</gene>
<dbReference type="AlphaFoldDB" id="A0A0F9BGS8"/>
<protein>
    <submittedName>
        <fullName evidence="1">Uncharacterized protein</fullName>
    </submittedName>
</protein>
<comment type="caution">
    <text evidence="1">The sequence shown here is derived from an EMBL/GenBank/DDBJ whole genome shotgun (WGS) entry which is preliminary data.</text>
</comment>
<sequence>TGLNWLLEGRLDGMIFLGNTMGDFGFESVEWTREWIRNVGHQEV</sequence>
<name>A0A0F9BGS8_9ZZZZ</name>
<accession>A0A0F9BGS8</accession>
<organism evidence="1">
    <name type="scientific">marine sediment metagenome</name>
    <dbReference type="NCBI Taxonomy" id="412755"/>
    <lineage>
        <taxon>unclassified sequences</taxon>
        <taxon>metagenomes</taxon>
        <taxon>ecological metagenomes</taxon>
    </lineage>
</organism>